<comment type="caution">
    <text evidence="2">The sequence shown here is derived from an EMBL/GenBank/DDBJ whole genome shotgun (WGS) entry which is preliminary data.</text>
</comment>
<keyword evidence="3" id="KW-1185">Reference proteome</keyword>
<proteinExistence type="predicted"/>
<feature type="transmembrane region" description="Helical" evidence="1">
    <location>
        <begin position="7"/>
        <end position="22"/>
    </location>
</feature>
<keyword evidence="1" id="KW-0472">Membrane</keyword>
<sequence length="126" mass="13936">MISTEKIANLALAGLTFAPLVIKVDSNVNVILTACLTMFICGLLSIRQTHSTFWQRYYHLSNGIYQSNGMKTSVSGSSHISVVCETCWPPFYSCCVLLTGISMMIIFNSYNLLLRTTSAASFVMYV</sequence>
<keyword evidence="1" id="KW-1133">Transmembrane helix</keyword>
<dbReference type="Proteomes" id="UP001341840">
    <property type="component" value="Unassembled WGS sequence"/>
</dbReference>
<keyword evidence="1" id="KW-0812">Transmembrane</keyword>
<gene>
    <name evidence="2" type="ORF">PIB30_079520</name>
</gene>
<evidence type="ECO:0000256" key="1">
    <source>
        <dbReference type="SAM" id="Phobius"/>
    </source>
</evidence>
<evidence type="ECO:0000313" key="3">
    <source>
        <dbReference type="Proteomes" id="UP001341840"/>
    </source>
</evidence>
<name>A0ABU6ZPW7_9FABA</name>
<evidence type="ECO:0000313" key="2">
    <source>
        <dbReference type="EMBL" id="MED6223995.1"/>
    </source>
</evidence>
<feature type="transmembrane region" description="Helical" evidence="1">
    <location>
        <begin position="28"/>
        <end position="46"/>
    </location>
</feature>
<reference evidence="2 3" key="1">
    <citation type="journal article" date="2023" name="Plants (Basel)">
        <title>Bridging the Gap: Combining Genomics and Transcriptomics Approaches to Understand Stylosanthes scabra, an Orphan Legume from the Brazilian Caatinga.</title>
        <authorList>
            <person name="Ferreira-Neto J.R.C."/>
            <person name="da Silva M.D."/>
            <person name="Binneck E."/>
            <person name="de Melo N.F."/>
            <person name="da Silva R.H."/>
            <person name="de Melo A.L.T.M."/>
            <person name="Pandolfi V."/>
            <person name="Bustamante F.O."/>
            <person name="Brasileiro-Vidal A.C."/>
            <person name="Benko-Iseppon A.M."/>
        </authorList>
    </citation>
    <scope>NUCLEOTIDE SEQUENCE [LARGE SCALE GENOMIC DNA]</scope>
    <source>
        <tissue evidence="2">Leaves</tissue>
    </source>
</reference>
<dbReference type="EMBL" id="JASCZI010272990">
    <property type="protein sequence ID" value="MED6223995.1"/>
    <property type="molecule type" value="Genomic_DNA"/>
</dbReference>
<organism evidence="2 3">
    <name type="scientific">Stylosanthes scabra</name>
    <dbReference type="NCBI Taxonomy" id="79078"/>
    <lineage>
        <taxon>Eukaryota</taxon>
        <taxon>Viridiplantae</taxon>
        <taxon>Streptophyta</taxon>
        <taxon>Embryophyta</taxon>
        <taxon>Tracheophyta</taxon>
        <taxon>Spermatophyta</taxon>
        <taxon>Magnoliopsida</taxon>
        <taxon>eudicotyledons</taxon>
        <taxon>Gunneridae</taxon>
        <taxon>Pentapetalae</taxon>
        <taxon>rosids</taxon>
        <taxon>fabids</taxon>
        <taxon>Fabales</taxon>
        <taxon>Fabaceae</taxon>
        <taxon>Papilionoideae</taxon>
        <taxon>50 kb inversion clade</taxon>
        <taxon>dalbergioids sensu lato</taxon>
        <taxon>Dalbergieae</taxon>
        <taxon>Pterocarpus clade</taxon>
        <taxon>Stylosanthes</taxon>
    </lineage>
</organism>
<protein>
    <submittedName>
        <fullName evidence="2">Uncharacterized protein</fullName>
    </submittedName>
</protein>
<accession>A0ABU6ZPW7</accession>